<name>A0ACD4UJ58_9CAUD</name>
<organism evidence="1 2">
    <name type="scientific">Rhodococcus phage Reynauld</name>
    <dbReference type="NCBI Taxonomy" id="3062845"/>
    <lineage>
        <taxon>Viruses</taxon>
        <taxon>Duplodnaviria</taxon>
        <taxon>Heunggongvirae</taxon>
        <taxon>Uroviricota</taxon>
        <taxon>Caudoviricetes</taxon>
        <taxon>Caudoviricetes incertae sedis</taxon>
        <taxon>Reynauldvirus</taxon>
        <taxon>Reynauldvirus reynauld</taxon>
    </lineage>
</organism>
<keyword evidence="2" id="KW-1185">Reference proteome</keyword>
<proteinExistence type="predicted"/>
<evidence type="ECO:0000313" key="1">
    <source>
        <dbReference type="EMBL" id="WKW85491.1"/>
    </source>
</evidence>
<dbReference type="EMBL" id="OR159659">
    <property type="protein sequence ID" value="WKW85491.1"/>
    <property type="molecule type" value="Genomic_DNA"/>
</dbReference>
<gene>
    <name evidence="1" type="primary">39</name>
    <name evidence="1" type="ORF">SEA_REYNAULD_39</name>
</gene>
<sequence>MATQADLLRYCTVTYQAVATTDDGPDPDKLPDPIEVSGNIFFETTLRKGGIKFIDAAPPFELFPQRRTVKVINGQLNHNGTGEVTLEAASPFGNPVDWKWKVTYDLVTPSGRLVVDPFYIDPVPGAHIDLTTVAPVDGTPPTQIIRGPQGISIARVVLKGADTFEFYGNDADGKLISSVQIPALTYTAQAQAARDEAIAAKGTSVDAAAVSVAASEITVQARDTTLQYRTDAQTARTGAETARTDAQTARTQAQTAKTDAETARGQAQTHATNAGTSATNAAGSATTASTKAGEASTSATNAAGSATAANTAKGQAETARDAAQLAQQKAEQARDVALTGNVNDGAVTTVKLANDAVTTVKILNANVTLAKLAANSVDSSKIVDASIQTGDLADGAVTSAKILDGTIVNADISPTAAIAKTKLEQDAQDRLALAGTAVQTYAGLTKVVEWYGTQAEYDALAPAVRNAVGFRAAIL</sequence>
<protein>
    <submittedName>
        <fullName evidence="1">Minor tail protein</fullName>
    </submittedName>
</protein>
<dbReference type="Proteomes" id="UP001654496">
    <property type="component" value="Segment"/>
</dbReference>
<reference evidence="1" key="1">
    <citation type="submission" date="2023-06" db="EMBL/GenBank/DDBJ databases">
        <authorList>
            <person name="DeJong R.J."/>
            <person name="Yoon E."/>
            <person name="Radersma M."/>
            <person name="Veenstra M."/>
            <person name="Churu J."/>
            <person name="Moleakunnel K."/>
            <person name="Weaver G."/>
            <person name="Hill E."/>
            <person name="Janvier A."/>
            <person name="Harlow L."/>
            <person name="Kramer C."/>
            <person name="Seinen K."/>
            <person name="Chen A."/>
            <person name="Minasian M."/>
            <person name="Doorn S."/>
            <person name="Dole C."/>
            <person name="Ramsey F."/>
            <person name="Nieze J."/>
            <person name="Baker A."/>
            <person name="Swierenga S."/>
            <person name="White A."/>
            <person name="Howland A."/>
            <person name="Ko C."/>
            <person name="Russell D.A."/>
            <person name="Jacobs-Sera D."/>
            <person name="Hatfull G.F."/>
        </authorList>
    </citation>
    <scope>NUCLEOTIDE SEQUENCE</scope>
</reference>
<evidence type="ECO:0000313" key="2">
    <source>
        <dbReference type="Proteomes" id="UP001654496"/>
    </source>
</evidence>
<accession>A0ACD4UJ58</accession>